<dbReference type="InterPro" id="IPR001789">
    <property type="entry name" value="Sig_transdc_resp-reg_receiver"/>
</dbReference>
<evidence type="ECO:0000313" key="8">
    <source>
        <dbReference type="Proteomes" id="UP000189940"/>
    </source>
</evidence>
<dbReference type="InterPro" id="IPR036388">
    <property type="entry name" value="WH-like_DNA-bd_sf"/>
</dbReference>
<dbReference type="InterPro" id="IPR016032">
    <property type="entry name" value="Sig_transdc_resp-reg_C-effctor"/>
</dbReference>
<keyword evidence="8" id="KW-1185">Reference proteome</keyword>
<dbReference type="SUPFAM" id="SSF46894">
    <property type="entry name" value="C-terminal effector domain of the bipartite response regulators"/>
    <property type="match status" value="1"/>
</dbReference>
<dbReference type="PANTHER" id="PTHR44688:SF16">
    <property type="entry name" value="DNA-BINDING TRANSCRIPTIONAL ACTIVATOR DEVR_DOSR"/>
    <property type="match status" value="1"/>
</dbReference>
<reference evidence="7 8" key="1">
    <citation type="submission" date="2017-02" db="EMBL/GenBank/DDBJ databases">
        <title>Genome sequence of the nitrite-oxidizing bacterium Nitrobacter vulgaris strain Ab1.</title>
        <authorList>
            <person name="Mellbye B.L."/>
            <person name="Davis E.W."/>
            <person name="Spieck E."/>
            <person name="Chang J.H."/>
            <person name="Bottomley P.J."/>
            <person name="Sayavedra-Soto L.A."/>
        </authorList>
    </citation>
    <scope>NUCLEOTIDE SEQUENCE [LARGE SCALE GENOMIC DNA]</scope>
    <source>
        <strain evidence="7 8">Ab1</strain>
    </source>
</reference>
<protein>
    <submittedName>
        <fullName evidence="7">DNA-binding response regulator</fullName>
    </submittedName>
</protein>
<evidence type="ECO:0000256" key="3">
    <source>
        <dbReference type="ARBA" id="ARBA00023163"/>
    </source>
</evidence>
<proteinExistence type="predicted"/>
<name>A0A1V4I3L0_NITVU</name>
<feature type="domain" description="HTH luxR-type" evidence="5">
    <location>
        <begin position="142"/>
        <end position="207"/>
    </location>
</feature>
<dbReference type="RefSeq" id="WP_079445316.1">
    <property type="nucleotide sequence ID" value="NZ_MWPQ01000004.1"/>
</dbReference>
<dbReference type="GO" id="GO:0000160">
    <property type="term" value="P:phosphorelay signal transduction system"/>
    <property type="evidence" value="ECO:0007669"/>
    <property type="project" value="InterPro"/>
</dbReference>
<dbReference type="Pfam" id="PF00072">
    <property type="entry name" value="Response_reg"/>
    <property type="match status" value="1"/>
</dbReference>
<sequence>MGKLLPFVSDVPVFVVDDDSSVRETLVLLLKIEGYAAQGFGDGASFLEEIRSASPACVILDLHLPGESGFQILRRLAAEKVASPILVISGAADIAMAVEAMKHGALDFLEKPFFSDAIVDRVRAAVKVWRETRGSENGGLANFPGCHLLTCREREVLSQVARGASNKEAGRRLGISPRTVEVHRARIMDKLGAKNTADLIRIVFSEASSRRQLSAS</sequence>
<dbReference type="GO" id="GO:0003677">
    <property type="term" value="F:DNA binding"/>
    <property type="evidence" value="ECO:0007669"/>
    <property type="project" value="UniProtKB-KW"/>
</dbReference>
<comment type="caution">
    <text evidence="7">The sequence shown here is derived from an EMBL/GenBank/DDBJ whole genome shotgun (WGS) entry which is preliminary data.</text>
</comment>
<feature type="domain" description="Response regulatory" evidence="6">
    <location>
        <begin position="12"/>
        <end position="126"/>
    </location>
</feature>
<dbReference type="CDD" id="cd06170">
    <property type="entry name" value="LuxR_C_like"/>
    <property type="match status" value="1"/>
</dbReference>
<dbReference type="SMART" id="SM00421">
    <property type="entry name" value="HTH_LUXR"/>
    <property type="match status" value="1"/>
</dbReference>
<dbReference type="Proteomes" id="UP000189940">
    <property type="component" value="Unassembled WGS sequence"/>
</dbReference>
<evidence type="ECO:0000259" key="5">
    <source>
        <dbReference type="PROSITE" id="PS50043"/>
    </source>
</evidence>
<dbReference type="PROSITE" id="PS50110">
    <property type="entry name" value="RESPONSE_REGULATORY"/>
    <property type="match status" value="1"/>
</dbReference>
<dbReference type="EMBL" id="MWPQ01000004">
    <property type="protein sequence ID" value="OPH84420.1"/>
    <property type="molecule type" value="Genomic_DNA"/>
</dbReference>
<keyword evidence="2 7" id="KW-0238">DNA-binding</keyword>
<dbReference type="InterPro" id="IPR000792">
    <property type="entry name" value="Tscrpt_reg_LuxR_C"/>
</dbReference>
<dbReference type="PROSITE" id="PS50043">
    <property type="entry name" value="HTH_LUXR_2"/>
    <property type="match status" value="1"/>
</dbReference>
<keyword evidence="1" id="KW-0805">Transcription regulation</keyword>
<dbReference type="PRINTS" id="PR00038">
    <property type="entry name" value="HTHLUXR"/>
</dbReference>
<evidence type="ECO:0000256" key="4">
    <source>
        <dbReference type="PROSITE-ProRule" id="PRU00169"/>
    </source>
</evidence>
<dbReference type="InterPro" id="IPR011006">
    <property type="entry name" value="CheY-like_superfamily"/>
</dbReference>
<dbReference type="GO" id="GO:0006355">
    <property type="term" value="P:regulation of DNA-templated transcription"/>
    <property type="evidence" value="ECO:0007669"/>
    <property type="project" value="InterPro"/>
</dbReference>
<dbReference type="STRING" id="29421.B2M20_01360"/>
<dbReference type="Gene3D" id="1.10.10.10">
    <property type="entry name" value="Winged helix-like DNA-binding domain superfamily/Winged helix DNA-binding domain"/>
    <property type="match status" value="1"/>
</dbReference>
<dbReference type="SMART" id="SM00448">
    <property type="entry name" value="REC"/>
    <property type="match status" value="1"/>
</dbReference>
<evidence type="ECO:0000256" key="2">
    <source>
        <dbReference type="ARBA" id="ARBA00023125"/>
    </source>
</evidence>
<keyword evidence="3" id="KW-0804">Transcription</keyword>
<evidence type="ECO:0000259" key="6">
    <source>
        <dbReference type="PROSITE" id="PS50110"/>
    </source>
</evidence>
<keyword evidence="4" id="KW-0597">Phosphoprotein</keyword>
<organism evidence="7 8">
    <name type="scientific">Nitrobacter vulgaris</name>
    <dbReference type="NCBI Taxonomy" id="29421"/>
    <lineage>
        <taxon>Bacteria</taxon>
        <taxon>Pseudomonadati</taxon>
        <taxon>Pseudomonadota</taxon>
        <taxon>Alphaproteobacteria</taxon>
        <taxon>Hyphomicrobiales</taxon>
        <taxon>Nitrobacteraceae</taxon>
        <taxon>Nitrobacter</taxon>
    </lineage>
</organism>
<accession>A0A1V4I3L0</accession>
<dbReference type="PANTHER" id="PTHR44688">
    <property type="entry name" value="DNA-BINDING TRANSCRIPTIONAL ACTIVATOR DEVR_DOSR"/>
    <property type="match status" value="1"/>
</dbReference>
<dbReference type="OrthoDB" id="9782655at2"/>
<dbReference type="Gene3D" id="3.40.50.2300">
    <property type="match status" value="1"/>
</dbReference>
<feature type="modified residue" description="4-aspartylphosphate" evidence="4">
    <location>
        <position position="61"/>
    </location>
</feature>
<dbReference type="AlphaFoldDB" id="A0A1V4I3L0"/>
<evidence type="ECO:0000256" key="1">
    <source>
        <dbReference type="ARBA" id="ARBA00023015"/>
    </source>
</evidence>
<gene>
    <name evidence="7" type="ORF">B2M20_01360</name>
</gene>
<dbReference type="SUPFAM" id="SSF52172">
    <property type="entry name" value="CheY-like"/>
    <property type="match status" value="1"/>
</dbReference>
<evidence type="ECO:0000313" key="7">
    <source>
        <dbReference type="EMBL" id="OPH84420.1"/>
    </source>
</evidence>
<dbReference type="Pfam" id="PF00196">
    <property type="entry name" value="GerE"/>
    <property type="match status" value="1"/>
</dbReference>